<dbReference type="GO" id="GO:0055085">
    <property type="term" value="P:transmembrane transport"/>
    <property type="evidence" value="ECO:0007669"/>
    <property type="project" value="InterPro"/>
</dbReference>
<feature type="transmembrane region" description="Helical" evidence="8">
    <location>
        <begin position="34"/>
        <end position="53"/>
    </location>
</feature>
<evidence type="ECO:0000313" key="10">
    <source>
        <dbReference type="Proteomes" id="UP000315252"/>
    </source>
</evidence>
<dbReference type="GO" id="GO:0005886">
    <property type="term" value="C:plasma membrane"/>
    <property type="evidence" value="ECO:0007669"/>
    <property type="project" value="UniProtKB-SubCell"/>
</dbReference>
<dbReference type="PANTHER" id="PTHR36838:SF3">
    <property type="entry name" value="TRANSPORTER AUXIN EFFLUX CARRIER EC FAMILY"/>
    <property type="match status" value="1"/>
</dbReference>
<evidence type="ECO:0000256" key="4">
    <source>
        <dbReference type="ARBA" id="ARBA00022475"/>
    </source>
</evidence>
<keyword evidence="10" id="KW-1185">Reference proteome</keyword>
<comment type="caution">
    <text evidence="9">The sequence shown here is derived from an EMBL/GenBank/DDBJ whole genome shotgun (WGS) entry which is preliminary data.</text>
</comment>
<keyword evidence="3" id="KW-0813">Transport</keyword>
<feature type="transmembrane region" description="Helical" evidence="8">
    <location>
        <begin position="191"/>
        <end position="216"/>
    </location>
</feature>
<feature type="transmembrane region" description="Helical" evidence="8">
    <location>
        <begin position="125"/>
        <end position="146"/>
    </location>
</feature>
<evidence type="ECO:0000313" key="9">
    <source>
        <dbReference type="EMBL" id="TQV73311.1"/>
    </source>
</evidence>
<name>A0A545T7X4_9PROT</name>
<dbReference type="InterPro" id="IPR004776">
    <property type="entry name" value="Mem_transp_PIN-like"/>
</dbReference>
<dbReference type="Pfam" id="PF03547">
    <property type="entry name" value="Mem_trans"/>
    <property type="match status" value="1"/>
</dbReference>
<feature type="transmembrane region" description="Helical" evidence="8">
    <location>
        <begin position="289"/>
        <end position="311"/>
    </location>
</feature>
<keyword evidence="4" id="KW-1003">Cell membrane</keyword>
<gene>
    <name evidence="9" type="ORF">FKG95_25160</name>
</gene>
<evidence type="ECO:0000256" key="3">
    <source>
        <dbReference type="ARBA" id="ARBA00022448"/>
    </source>
</evidence>
<comment type="similarity">
    <text evidence="2">Belongs to the auxin efflux carrier (TC 2.A.69) family.</text>
</comment>
<reference evidence="9 10" key="1">
    <citation type="submission" date="2019-06" db="EMBL/GenBank/DDBJ databases">
        <title>Whole genome sequence for Rhodospirillaceae sp. R148.</title>
        <authorList>
            <person name="Wang G."/>
        </authorList>
    </citation>
    <scope>NUCLEOTIDE SEQUENCE [LARGE SCALE GENOMIC DNA]</scope>
    <source>
        <strain evidence="9 10">R148</strain>
    </source>
</reference>
<dbReference type="InterPro" id="IPR038770">
    <property type="entry name" value="Na+/solute_symporter_sf"/>
</dbReference>
<protein>
    <submittedName>
        <fullName evidence="9">AEC family transporter</fullName>
    </submittedName>
</protein>
<feature type="transmembrane region" description="Helical" evidence="8">
    <location>
        <begin position="65"/>
        <end position="88"/>
    </location>
</feature>
<dbReference type="Proteomes" id="UP000315252">
    <property type="component" value="Unassembled WGS sequence"/>
</dbReference>
<dbReference type="PANTHER" id="PTHR36838">
    <property type="entry name" value="AUXIN EFFLUX CARRIER FAMILY PROTEIN"/>
    <property type="match status" value="1"/>
</dbReference>
<evidence type="ECO:0000256" key="7">
    <source>
        <dbReference type="ARBA" id="ARBA00023136"/>
    </source>
</evidence>
<proteinExistence type="inferred from homology"/>
<evidence type="ECO:0000256" key="2">
    <source>
        <dbReference type="ARBA" id="ARBA00010145"/>
    </source>
</evidence>
<dbReference type="OrthoDB" id="9810457at2"/>
<comment type="subcellular location">
    <subcellularLocation>
        <location evidence="1">Cell membrane</location>
        <topology evidence="1">Multi-pass membrane protein</topology>
    </subcellularLocation>
</comment>
<evidence type="ECO:0000256" key="5">
    <source>
        <dbReference type="ARBA" id="ARBA00022692"/>
    </source>
</evidence>
<feature type="transmembrane region" description="Helical" evidence="8">
    <location>
        <begin position="256"/>
        <end position="277"/>
    </location>
</feature>
<dbReference type="RefSeq" id="WP_142899211.1">
    <property type="nucleotide sequence ID" value="NZ_ML660062.1"/>
</dbReference>
<feature type="transmembrane region" description="Helical" evidence="8">
    <location>
        <begin position="158"/>
        <end position="185"/>
    </location>
</feature>
<accession>A0A545T7X4</accession>
<evidence type="ECO:0000256" key="6">
    <source>
        <dbReference type="ARBA" id="ARBA00022989"/>
    </source>
</evidence>
<evidence type="ECO:0000256" key="8">
    <source>
        <dbReference type="SAM" id="Phobius"/>
    </source>
</evidence>
<dbReference type="Gene3D" id="1.20.1530.20">
    <property type="match status" value="1"/>
</dbReference>
<feature type="transmembrane region" description="Helical" evidence="8">
    <location>
        <begin position="6"/>
        <end position="22"/>
    </location>
</feature>
<feature type="transmembrane region" description="Helical" evidence="8">
    <location>
        <begin position="228"/>
        <end position="250"/>
    </location>
</feature>
<keyword evidence="6 8" id="KW-1133">Transmembrane helix</keyword>
<keyword evidence="5 8" id="KW-0812">Transmembrane</keyword>
<dbReference type="AlphaFoldDB" id="A0A545T7X4"/>
<keyword evidence="7 8" id="KW-0472">Membrane</keyword>
<evidence type="ECO:0000256" key="1">
    <source>
        <dbReference type="ARBA" id="ARBA00004651"/>
    </source>
</evidence>
<sequence length="312" mass="32366">MDAVLNVVLPVFGIMLAGYACGRFNVLGESSGEALNAFVYYVSLPALFLVSMSRVEVSQIFNIPYLLAIGGGMLGTFGIAMLIATYLFPNRLGALGLNGLTAIFSNTGYMGIPILLLAFGDRATMPGVIATVLNGTVVLAVATVIIEIDLNQKSGGLAILRNAFAGVFKSPLVVSALAGLLLSAVEFPLPGALATFCDLLAATAGPCALFAMGLFMVGRSFTAGAGEISILVSLKLILQPIITAWLAYGVMDMEPIWAASAVIMGALPTGALAFVLAQRYGIYTQRSTAAIMISTLLSVVTLTVLLNILGIS</sequence>
<feature type="transmembrane region" description="Helical" evidence="8">
    <location>
        <begin position="100"/>
        <end position="119"/>
    </location>
</feature>
<dbReference type="EMBL" id="VHSH01000011">
    <property type="protein sequence ID" value="TQV73311.1"/>
    <property type="molecule type" value="Genomic_DNA"/>
</dbReference>
<organism evidence="9 10">
    <name type="scientific">Denitrobaculum tricleocarpae</name>
    <dbReference type="NCBI Taxonomy" id="2591009"/>
    <lineage>
        <taxon>Bacteria</taxon>
        <taxon>Pseudomonadati</taxon>
        <taxon>Pseudomonadota</taxon>
        <taxon>Alphaproteobacteria</taxon>
        <taxon>Rhodospirillales</taxon>
        <taxon>Rhodospirillaceae</taxon>
        <taxon>Denitrobaculum</taxon>
    </lineage>
</organism>